<reference evidence="11 12" key="1">
    <citation type="journal article" date="2021" name="bioRxiv">
        <title>Chromosome-scale and haplotype-resolved genome assembly of a tetraploid potato cultivar.</title>
        <authorList>
            <person name="Sun H."/>
            <person name="Jiao W.-B."/>
            <person name="Krause K."/>
            <person name="Campoy J.A."/>
            <person name="Goel M."/>
            <person name="Folz-Donahue K."/>
            <person name="Kukat C."/>
            <person name="Huettel B."/>
            <person name="Schneeberger K."/>
        </authorList>
    </citation>
    <scope>NUCLEOTIDE SEQUENCE [LARGE SCALE GENOMIC DNA]</scope>
    <source>
        <strain evidence="11">SolTubOtavaFocal</strain>
        <tissue evidence="11">Leaves</tissue>
    </source>
</reference>
<evidence type="ECO:0000256" key="7">
    <source>
        <dbReference type="ARBA" id="ARBA00023135"/>
    </source>
</evidence>
<dbReference type="SUPFAM" id="SSF48452">
    <property type="entry name" value="TPR-like"/>
    <property type="match status" value="1"/>
</dbReference>
<evidence type="ECO:0000256" key="3">
    <source>
        <dbReference type="ARBA" id="ARBA00007676"/>
    </source>
</evidence>
<gene>
    <name evidence="11" type="ORF">KY290_000938</name>
</gene>
<dbReference type="Pfam" id="PF08492">
    <property type="entry name" value="SRP72"/>
    <property type="match status" value="1"/>
</dbReference>
<evidence type="ECO:0000256" key="4">
    <source>
        <dbReference type="ARBA" id="ARBA00018350"/>
    </source>
</evidence>
<evidence type="ECO:0000313" key="11">
    <source>
        <dbReference type="EMBL" id="KAH0781340.1"/>
    </source>
</evidence>
<evidence type="ECO:0000256" key="2">
    <source>
        <dbReference type="ARBA" id="ARBA00004496"/>
    </source>
</evidence>
<name>A0ABQ7WLC6_SOLTU</name>
<evidence type="ECO:0000259" key="10">
    <source>
        <dbReference type="Pfam" id="PF08492"/>
    </source>
</evidence>
<organism evidence="11 12">
    <name type="scientific">Solanum tuberosum</name>
    <name type="common">Potato</name>
    <dbReference type="NCBI Taxonomy" id="4113"/>
    <lineage>
        <taxon>Eukaryota</taxon>
        <taxon>Viridiplantae</taxon>
        <taxon>Streptophyta</taxon>
        <taxon>Embryophyta</taxon>
        <taxon>Tracheophyta</taxon>
        <taxon>Spermatophyta</taxon>
        <taxon>Magnoliopsida</taxon>
        <taxon>eudicotyledons</taxon>
        <taxon>Gunneridae</taxon>
        <taxon>Pentapetalae</taxon>
        <taxon>asterids</taxon>
        <taxon>lamiids</taxon>
        <taxon>Solanales</taxon>
        <taxon>Solanaceae</taxon>
        <taxon>Solanoideae</taxon>
        <taxon>Solaneae</taxon>
        <taxon>Solanum</taxon>
    </lineage>
</organism>
<protein>
    <recommendedName>
        <fullName evidence="4">Signal recognition particle subunit SRP72</fullName>
    </recommendedName>
</protein>
<evidence type="ECO:0000256" key="8">
    <source>
        <dbReference type="ARBA" id="ARBA00023274"/>
    </source>
</evidence>
<dbReference type="PANTHER" id="PTHR14094">
    <property type="entry name" value="SIGNAL RECOGNITION PARTICLE 72"/>
    <property type="match status" value="1"/>
</dbReference>
<sequence>MEENLAADDVEIELAPIAVQIAYVQQILGNTQEAVASYTDFVKRNLADDESSLEVAVNNIIALKGPKDVSDGLRKLDKLIEKSDGPEKFQLARGLDLKLSQKQREAIYTNRVLLLLHSNTMDQARELVGALPGMFPGSLMPVLLQAAVHMREDKAAKVEEILGQYADRFPDRSKVILLARAQPATVATIVSLKERAGDSDGADAMFDSAIKWWSNAMTEDNKLNTIMQEAAAFKLRHGRKEEAARLYEQLVKSHRSTEALVGLIQTAAHADIEKAEAYEKQLKPLPGLKAIDVDSLEKTSGAKQAEKGPNAGATETYEGKSKDKAKKKRKRKPKYPKGFDPANPGPPPDPERWLPKRERSSYRPKRKDKRAAQIRGSQGAVAKEAASSSDTKSNQPANPKGASQNAVQSKASSKSRK</sequence>
<keyword evidence="6" id="KW-0256">Endoplasmic reticulum</keyword>
<comment type="similarity">
    <text evidence="3">Belongs to the SRP72 family.</text>
</comment>
<dbReference type="PANTHER" id="PTHR14094:SF9">
    <property type="entry name" value="SIGNAL RECOGNITION PARTICLE SUBUNIT SRP72"/>
    <property type="match status" value="1"/>
</dbReference>
<evidence type="ECO:0000256" key="9">
    <source>
        <dbReference type="SAM" id="MobiDB-lite"/>
    </source>
</evidence>
<feature type="region of interest" description="Disordered" evidence="9">
    <location>
        <begin position="299"/>
        <end position="417"/>
    </location>
</feature>
<evidence type="ECO:0000256" key="5">
    <source>
        <dbReference type="ARBA" id="ARBA00022490"/>
    </source>
</evidence>
<evidence type="ECO:0000256" key="1">
    <source>
        <dbReference type="ARBA" id="ARBA00004240"/>
    </source>
</evidence>
<dbReference type="InterPro" id="IPR026270">
    <property type="entry name" value="SRP72"/>
</dbReference>
<comment type="caution">
    <text evidence="11">The sequence shown here is derived from an EMBL/GenBank/DDBJ whole genome shotgun (WGS) entry which is preliminary data.</text>
</comment>
<dbReference type="Gene3D" id="1.25.40.10">
    <property type="entry name" value="Tetratricopeptide repeat domain"/>
    <property type="match status" value="1"/>
</dbReference>
<evidence type="ECO:0000313" key="12">
    <source>
        <dbReference type="Proteomes" id="UP000826656"/>
    </source>
</evidence>
<feature type="domain" description="Signal recognition particle SRP72 subunit RNA-binding" evidence="10">
    <location>
        <begin position="310"/>
        <end position="364"/>
    </location>
</feature>
<keyword evidence="7" id="KW-0733">Signal recognition particle</keyword>
<dbReference type="InterPro" id="IPR011990">
    <property type="entry name" value="TPR-like_helical_dom_sf"/>
</dbReference>
<comment type="subcellular location">
    <subcellularLocation>
        <location evidence="2">Cytoplasm</location>
    </subcellularLocation>
    <subcellularLocation>
        <location evidence="1">Endoplasmic reticulum</location>
    </subcellularLocation>
</comment>
<feature type="compositionally biased region" description="Polar residues" evidence="9">
    <location>
        <begin position="386"/>
        <end position="417"/>
    </location>
</feature>
<proteinExistence type="inferred from homology"/>
<evidence type="ECO:0000256" key="6">
    <source>
        <dbReference type="ARBA" id="ARBA00022824"/>
    </source>
</evidence>
<keyword evidence="5" id="KW-0963">Cytoplasm</keyword>
<accession>A0ABQ7WLC6</accession>
<feature type="compositionally biased region" description="Basic and acidic residues" evidence="9">
    <location>
        <begin position="349"/>
        <end position="361"/>
    </location>
</feature>
<dbReference type="EMBL" id="JAIVGD010000001">
    <property type="protein sequence ID" value="KAH0781340.1"/>
    <property type="molecule type" value="Genomic_DNA"/>
</dbReference>
<keyword evidence="8" id="KW-0687">Ribonucleoprotein</keyword>
<dbReference type="Proteomes" id="UP000826656">
    <property type="component" value="Unassembled WGS sequence"/>
</dbReference>
<keyword evidence="12" id="KW-1185">Reference proteome</keyword>
<feature type="compositionally biased region" description="Basic residues" evidence="9">
    <location>
        <begin position="323"/>
        <end position="335"/>
    </location>
</feature>
<dbReference type="InterPro" id="IPR013699">
    <property type="entry name" value="Signal_recog_part_SRP72_RNA-bd"/>
</dbReference>